<dbReference type="Proteomes" id="UP000033047">
    <property type="component" value="Unassembled WGS sequence"/>
</dbReference>
<keyword evidence="1" id="KW-0889">Transcription antitermination</keyword>
<proteinExistence type="predicted"/>
<evidence type="ECO:0000313" key="6">
    <source>
        <dbReference type="Proteomes" id="UP000033047"/>
    </source>
</evidence>
<dbReference type="EMBL" id="AQHV01000025">
    <property type="protein sequence ID" value="KKB47708.1"/>
    <property type="molecule type" value="Genomic_DNA"/>
</dbReference>
<organism evidence="5 6">
    <name type="scientific">Parabacteroides goldsteinii DSM 19448 = WAL 12034</name>
    <dbReference type="NCBI Taxonomy" id="927665"/>
    <lineage>
        <taxon>Bacteria</taxon>
        <taxon>Pseudomonadati</taxon>
        <taxon>Bacteroidota</taxon>
        <taxon>Bacteroidia</taxon>
        <taxon>Bacteroidales</taxon>
        <taxon>Tannerellaceae</taxon>
        <taxon>Parabacteroides</taxon>
    </lineage>
</organism>
<dbReference type="STRING" id="927665.HMPREF1535_04565"/>
<feature type="domain" description="NusG-like N-terminal" evidence="4">
    <location>
        <begin position="24"/>
        <end position="125"/>
    </location>
</feature>
<evidence type="ECO:0000256" key="3">
    <source>
        <dbReference type="ARBA" id="ARBA00023163"/>
    </source>
</evidence>
<dbReference type="PANTHER" id="PTHR30265">
    <property type="entry name" value="RHO-INTERACTING TRANSCRIPTION TERMINATION FACTOR NUSG"/>
    <property type="match status" value="1"/>
</dbReference>
<comment type="caution">
    <text evidence="5">The sequence shown here is derived from an EMBL/GenBank/DDBJ whole genome shotgun (WGS) entry which is preliminary data.</text>
</comment>
<protein>
    <recommendedName>
        <fullName evidence="4">NusG-like N-terminal domain-containing protein</fullName>
    </recommendedName>
</protein>
<evidence type="ECO:0000259" key="4">
    <source>
        <dbReference type="Pfam" id="PF02357"/>
    </source>
</evidence>
<evidence type="ECO:0000313" key="5">
    <source>
        <dbReference type="EMBL" id="KKB47708.1"/>
    </source>
</evidence>
<dbReference type="PATRIC" id="fig|927665.4.peg.4684"/>
<reference evidence="5 6" key="1">
    <citation type="submission" date="2013-04" db="EMBL/GenBank/DDBJ databases">
        <title>The Genome Sequence of Parabacteroides goldsteinii DSM 19448.</title>
        <authorList>
            <consortium name="The Broad Institute Genomics Platform"/>
            <person name="Earl A."/>
            <person name="Ward D."/>
            <person name="Feldgarden M."/>
            <person name="Gevers D."/>
            <person name="Martens E."/>
            <person name="Sakamoto M."/>
            <person name="Benno Y."/>
            <person name="Song Y."/>
            <person name="Liu C."/>
            <person name="Lee J."/>
            <person name="Bolanos M."/>
            <person name="Vaisanen M.L."/>
            <person name="Finegold S.M."/>
            <person name="Walker B."/>
            <person name="Young S."/>
            <person name="Zeng Q."/>
            <person name="Gargeya S."/>
            <person name="Fitzgerald M."/>
            <person name="Haas B."/>
            <person name="Abouelleil A."/>
            <person name="Allen A.W."/>
            <person name="Alvarado L."/>
            <person name="Arachchi H.M."/>
            <person name="Berlin A.M."/>
            <person name="Chapman S.B."/>
            <person name="Gainer-Dewar J."/>
            <person name="Goldberg J."/>
            <person name="Griggs A."/>
            <person name="Gujja S."/>
            <person name="Hansen M."/>
            <person name="Howarth C."/>
            <person name="Imamovic A."/>
            <person name="Ireland A."/>
            <person name="Larimer J."/>
            <person name="McCowan C."/>
            <person name="Murphy C."/>
            <person name="Pearson M."/>
            <person name="Poon T.W."/>
            <person name="Priest M."/>
            <person name="Roberts A."/>
            <person name="Saif S."/>
            <person name="Shea T."/>
            <person name="Sisk P."/>
            <person name="Sykes S."/>
            <person name="Wortman J."/>
            <person name="Nusbaum C."/>
            <person name="Birren B."/>
        </authorList>
    </citation>
    <scope>NUCLEOTIDE SEQUENCE [LARGE SCALE GENOMIC DNA]</scope>
    <source>
        <strain evidence="5 6">DSM 19448</strain>
    </source>
</reference>
<name>A0A0F5IQE5_9BACT</name>
<dbReference type="GO" id="GO:0031564">
    <property type="term" value="P:transcription antitermination"/>
    <property type="evidence" value="ECO:0007669"/>
    <property type="project" value="UniProtKB-KW"/>
</dbReference>
<dbReference type="PANTHER" id="PTHR30265:SF4">
    <property type="entry name" value="KOW MOTIF FAMILY PROTEIN, EXPRESSED"/>
    <property type="match status" value="1"/>
</dbReference>
<evidence type="ECO:0000256" key="1">
    <source>
        <dbReference type="ARBA" id="ARBA00022814"/>
    </source>
</evidence>
<dbReference type="InterPro" id="IPR036735">
    <property type="entry name" value="NGN_dom_sf"/>
</dbReference>
<dbReference type="AlphaFoldDB" id="A0A0F5IQE5"/>
<dbReference type="GO" id="GO:0006354">
    <property type="term" value="P:DNA-templated transcription elongation"/>
    <property type="evidence" value="ECO:0007669"/>
    <property type="project" value="InterPro"/>
</dbReference>
<dbReference type="SUPFAM" id="SSF82679">
    <property type="entry name" value="N-utilization substance G protein NusG, N-terminal domain"/>
    <property type="match status" value="1"/>
</dbReference>
<gene>
    <name evidence="5" type="ORF">HMPREF1535_04565</name>
</gene>
<sequence length="197" mass="22529">MMNLKETTTQKVDDAVGVPSIEKKEWFVAIVNNRSEKKYAQVLQNEGYEVFVPIQSEERIWRNGTVKIVDRVLIAAMIFVYCTENERKIIVNMPFVKRFMVDQSQKDKNGRHPIAKIPENQIDTFRELLEKADAPITIEMLPLHIGDRVKVVRGKLIGIEGKILQQKCGETFLIVEISLLGCAKLKISMADVEKIES</sequence>
<dbReference type="Gene3D" id="3.30.70.940">
    <property type="entry name" value="NusG, N-terminal domain"/>
    <property type="match status" value="1"/>
</dbReference>
<evidence type="ECO:0000256" key="2">
    <source>
        <dbReference type="ARBA" id="ARBA00023015"/>
    </source>
</evidence>
<dbReference type="HOGENOM" id="CLU_067287_5_2_10"/>
<accession>A0A0F5IQE5</accession>
<dbReference type="Pfam" id="PF02357">
    <property type="entry name" value="NusG"/>
    <property type="match status" value="1"/>
</dbReference>
<dbReference type="InterPro" id="IPR008991">
    <property type="entry name" value="Translation_prot_SH3-like_sf"/>
</dbReference>
<dbReference type="InterPro" id="IPR006645">
    <property type="entry name" value="NGN-like_dom"/>
</dbReference>
<keyword evidence="3" id="KW-0804">Transcription</keyword>
<keyword evidence="2" id="KW-0805">Transcription regulation</keyword>
<dbReference type="InterPro" id="IPR043425">
    <property type="entry name" value="NusG-like"/>
</dbReference>
<dbReference type="NCBIfam" id="NF033644">
    <property type="entry name" value="antiterm_UpxY"/>
    <property type="match status" value="1"/>
</dbReference>
<dbReference type="RefSeq" id="WP_046147518.1">
    <property type="nucleotide sequence ID" value="NZ_KQ033913.1"/>
</dbReference>
<dbReference type="SUPFAM" id="SSF50104">
    <property type="entry name" value="Translation proteins SH3-like domain"/>
    <property type="match status" value="1"/>
</dbReference>
<dbReference type="CDD" id="cd09895">
    <property type="entry name" value="NGN_SP_UpxY"/>
    <property type="match status" value="1"/>
</dbReference>